<accession>A0ABQ3V280</accession>
<proteinExistence type="predicted"/>
<organism evidence="1 2">
    <name type="scientific">Ktedonobacter robiniae</name>
    <dbReference type="NCBI Taxonomy" id="2778365"/>
    <lineage>
        <taxon>Bacteria</taxon>
        <taxon>Bacillati</taxon>
        <taxon>Chloroflexota</taxon>
        <taxon>Ktedonobacteria</taxon>
        <taxon>Ktedonobacterales</taxon>
        <taxon>Ktedonobacteraceae</taxon>
        <taxon>Ktedonobacter</taxon>
    </lineage>
</organism>
<comment type="caution">
    <text evidence="1">The sequence shown here is derived from an EMBL/GenBank/DDBJ whole genome shotgun (WGS) entry which is preliminary data.</text>
</comment>
<keyword evidence="2" id="KW-1185">Reference proteome</keyword>
<gene>
    <name evidence="1" type="ORF">KSB_77390</name>
</gene>
<protein>
    <submittedName>
        <fullName evidence="1">Uncharacterized protein</fullName>
    </submittedName>
</protein>
<dbReference type="EMBL" id="BNJG01000003">
    <property type="protein sequence ID" value="GHO59264.1"/>
    <property type="molecule type" value="Genomic_DNA"/>
</dbReference>
<reference evidence="1 2" key="1">
    <citation type="journal article" date="2021" name="Int. J. Syst. Evol. Microbiol.">
        <title>Reticulibacter mediterranei gen. nov., sp. nov., within the new family Reticulibacteraceae fam. nov., and Ktedonospora formicarum gen. nov., sp. nov., Ktedonobacter robiniae sp. nov., Dictyobacter formicarum sp. nov. and Dictyobacter arantiisoli sp. nov., belonging to the class Ktedonobacteria.</title>
        <authorList>
            <person name="Yabe S."/>
            <person name="Zheng Y."/>
            <person name="Wang C.M."/>
            <person name="Sakai Y."/>
            <person name="Abe K."/>
            <person name="Yokota A."/>
            <person name="Donadio S."/>
            <person name="Cavaletti L."/>
            <person name="Monciardini P."/>
        </authorList>
    </citation>
    <scope>NUCLEOTIDE SEQUENCE [LARGE SCALE GENOMIC DNA]</scope>
    <source>
        <strain evidence="1 2">SOSP1-30</strain>
    </source>
</reference>
<name>A0ABQ3V280_9CHLR</name>
<dbReference type="Proteomes" id="UP000654345">
    <property type="component" value="Unassembled WGS sequence"/>
</dbReference>
<dbReference type="InterPro" id="IPR036098">
    <property type="entry name" value="Thymidylate_synthase_ThyX_sf"/>
</dbReference>
<dbReference type="Gene3D" id="3.30.1360.170">
    <property type="match status" value="1"/>
</dbReference>
<evidence type="ECO:0000313" key="1">
    <source>
        <dbReference type="EMBL" id="GHO59264.1"/>
    </source>
</evidence>
<sequence length="438" mass="49549">MHVGNKGATLNRDSLSLPAKAWEQGAYRWFSSPIQVTGLPLLGLEDRETGIILSTTLANPEKRVAAHRAWAAARHSRSSKMAWEILSEMGERGVDPDQKIEATFRGYGHASVGDMARLTIDFAHVPMHLCMALFHEGVINSGQEKSTRYQAAFRHALLQPIHQYVPETFPREELQQVEKEYQELGYMAQAFFVKHQAALHTALAAYFAVDETDAQQRQALQSRVLDCTRSFLLLGQGSGMSFESSARDWSRLIALLKASPRRLYRRIGLQIETLLAPPKDIEAHFYKAEAPSLLRHTQPLDLINQNLRALKQYIETQTDLFKEVSVITEDPMLKAQYVRLLHPDATEGERLLAQYLLLLWPSLEQEQLLQWIHMQPLEKKHALSSLLFSRHSHYQELPSFARTTRLTLALRCCLGRCGILIGTVPGGVFSLCLSFLGQ</sequence>
<evidence type="ECO:0000313" key="2">
    <source>
        <dbReference type="Proteomes" id="UP000654345"/>
    </source>
</evidence>